<feature type="region of interest" description="Disordered" evidence="7">
    <location>
        <begin position="311"/>
        <end position="363"/>
    </location>
</feature>
<dbReference type="InterPro" id="IPR022907">
    <property type="entry name" value="VapC_family"/>
</dbReference>
<feature type="domain" description="PIN" evidence="8">
    <location>
        <begin position="2"/>
        <end position="116"/>
    </location>
</feature>
<dbReference type="GO" id="GO:0000287">
    <property type="term" value="F:magnesium ion binding"/>
    <property type="evidence" value="ECO:0007669"/>
    <property type="project" value="UniProtKB-UniRule"/>
</dbReference>
<comment type="cofactor">
    <cofactor evidence="6">
        <name>Mg(2+)</name>
        <dbReference type="ChEBI" id="CHEBI:18420"/>
    </cofactor>
</comment>
<comment type="similarity">
    <text evidence="6">Belongs to the PINc/VapC protein family.</text>
</comment>
<gene>
    <name evidence="6" type="primary">vapC</name>
    <name evidence="9" type="ORF">SAMN02745673_02346</name>
</gene>
<evidence type="ECO:0000256" key="1">
    <source>
        <dbReference type="ARBA" id="ARBA00022649"/>
    </source>
</evidence>
<proteinExistence type="inferred from homology"/>
<feature type="binding site" evidence="6">
    <location>
        <position position="264"/>
    </location>
    <ligand>
        <name>Mg(2+)</name>
        <dbReference type="ChEBI" id="CHEBI:18420"/>
    </ligand>
</feature>
<feature type="domain" description="PIN" evidence="8">
    <location>
        <begin position="167"/>
        <end position="291"/>
    </location>
</feature>
<dbReference type="STRING" id="1122192.SAMN02745673_02346"/>
<dbReference type="GO" id="GO:0016075">
    <property type="term" value="P:rRNA catabolic process"/>
    <property type="evidence" value="ECO:0007669"/>
    <property type="project" value="TreeGrafter"/>
</dbReference>
<dbReference type="InterPro" id="IPR029060">
    <property type="entry name" value="PIN-like_dom_sf"/>
</dbReference>
<protein>
    <recommendedName>
        <fullName evidence="6">Ribonuclease VapC</fullName>
        <shortName evidence="6">RNase VapC</shortName>
        <ecNumber evidence="6">3.1.-.-</ecNumber>
    </recommendedName>
    <alternativeName>
        <fullName evidence="6">Toxin VapC</fullName>
    </alternativeName>
</protein>
<evidence type="ECO:0000256" key="4">
    <source>
        <dbReference type="ARBA" id="ARBA00022801"/>
    </source>
</evidence>
<dbReference type="EC" id="3.1.-.-" evidence="6"/>
<evidence type="ECO:0000256" key="3">
    <source>
        <dbReference type="ARBA" id="ARBA00022723"/>
    </source>
</evidence>
<dbReference type="InterPro" id="IPR039018">
    <property type="entry name" value="VapC20-like"/>
</dbReference>
<feature type="binding site" evidence="6">
    <location>
        <position position="169"/>
    </location>
    <ligand>
        <name>Mg(2+)</name>
        <dbReference type="ChEBI" id="CHEBI:18420"/>
    </ligand>
</feature>
<organism evidence="9 10">
    <name type="scientific">Marinactinospora thermotolerans DSM 45154</name>
    <dbReference type="NCBI Taxonomy" id="1122192"/>
    <lineage>
        <taxon>Bacteria</taxon>
        <taxon>Bacillati</taxon>
        <taxon>Actinomycetota</taxon>
        <taxon>Actinomycetes</taxon>
        <taxon>Streptosporangiales</taxon>
        <taxon>Nocardiopsidaceae</taxon>
        <taxon>Marinactinospora</taxon>
    </lineage>
</organism>
<dbReference type="RefSeq" id="WP_078761661.1">
    <property type="nucleotide sequence ID" value="NZ_FUWS01000005.1"/>
</dbReference>
<dbReference type="Proteomes" id="UP000190637">
    <property type="component" value="Unassembled WGS sequence"/>
</dbReference>
<dbReference type="GO" id="GO:0016787">
    <property type="term" value="F:hydrolase activity"/>
    <property type="evidence" value="ECO:0007669"/>
    <property type="project" value="UniProtKB-KW"/>
</dbReference>
<evidence type="ECO:0000256" key="5">
    <source>
        <dbReference type="ARBA" id="ARBA00022842"/>
    </source>
</evidence>
<dbReference type="PANTHER" id="PTHR42188">
    <property type="entry name" value="23S RRNA-SPECIFIC ENDONUCLEASE VAPC20"/>
    <property type="match status" value="1"/>
</dbReference>
<sequence length="363" mass="38748">MIVADTGFLIALLSEGDADHRACVELFERQTEQVRVPASVVAGVSHALERLGAPQAEAAFFDELNDRSRFVVVEHTRADYARMADLVGRHPNSGFGTAEAGAVAVAERLGGPQIATVTPGRYGGVRPEGVDYLLFAPPDQSDALGPLRPRDPVPEDTEVATRGDSAVLDTGVLVSLVTGDRHTEASERWLARSREELLVPDLIVGEAAFQIRRLGAEGNRAEASFLRTLAEAPDVRVVNARPKDYGRMAQIIREHADIKVGGCDASVLVAAERHRATSIATVDSRDFQRLADRAGASWRLPLQADQAGRKAAVKDFPAGPGKALARGAGKKSRAGSGRANPFRPAARLPDTAAGREGPRRRGP</sequence>
<dbReference type="PANTHER" id="PTHR42188:SF1">
    <property type="entry name" value="23S RRNA-SPECIFIC ENDONUCLEASE VAPC20"/>
    <property type="match status" value="1"/>
</dbReference>
<evidence type="ECO:0000313" key="9">
    <source>
        <dbReference type="EMBL" id="SKA05444.1"/>
    </source>
</evidence>
<dbReference type="SUPFAM" id="SSF88723">
    <property type="entry name" value="PIN domain-like"/>
    <property type="match status" value="2"/>
</dbReference>
<evidence type="ECO:0000256" key="2">
    <source>
        <dbReference type="ARBA" id="ARBA00022722"/>
    </source>
</evidence>
<evidence type="ECO:0000256" key="6">
    <source>
        <dbReference type="HAMAP-Rule" id="MF_00265"/>
    </source>
</evidence>
<dbReference type="GO" id="GO:0090729">
    <property type="term" value="F:toxin activity"/>
    <property type="evidence" value="ECO:0007669"/>
    <property type="project" value="UniProtKB-KW"/>
</dbReference>
<dbReference type="OrthoDB" id="32665at2"/>
<comment type="function">
    <text evidence="6">Toxic component of a toxin-antitoxin (TA) system. An RNase.</text>
</comment>
<keyword evidence="1 6" id="KW-1277">Toxin-antitoxin system</keyword>
<evidence type="ECO:0000313" key="10">
    <source>
        <dbReference type="Proteomes" id="UP000190637"/>
    </source>
</evidence>
<accession>A0A1T4QP19</accession>
<keyword evidence="5 6" id="KW-0460">Magnesium</keyword>
<keyword evidence="4 6" id="KW-0378">Hydrolase</keyword>
<dbReference type="Pfam" id="PF01850">
    <property type="entry name" value="PIN"/>
    <property type="match status" value="2"/>
</dbReference>
<dbReference type="InterPro" id="IPR002716">
    <property type="entry name" value="PIN_dom"/>
</dbReference>
<dbReference type="Gene3D" id="3.40.50.1010">
    <property type="entry name" value="5'-nuclease"/>
    <property type="match status" value="2"/>
</dbReference>
<evidence type="ECO:0000259" key="8">
    <source>
        <dbReference type="Pfam" id="PF01850"/>
    </source>
</evidence>
<keyword evidence="6" id="KW-0800">Toxin</keyword>
<dbReference type="AlphaFoldDB" id="A0A1T4QP19"/>
<dbReference type="EMBL" id="FUWS01000005">
    <property type="protein sequence ID" value="SKA05444.1"/>
    <property type="molecule type" value="Genomic_DNA"/>
</dbReference>
<dbReference type="GO" id="GO:0004521">
    <property type="term" value="F:RNA endonuclease activity"/>
    <property type="evidence" value="ECO:0007669"/>
    <property type="project" value="InterPro"/>
</dbReference>
<keyword evidence="10" id="KW-1185">Reference proteome</keyword>
<keyword evidence="3 6" id="KW-0479">Metal-binding</keyword>
<name>A0A1T4QP19_9ACTN</name>
<dbReference type="HAMAP" id="MF_00265">
    <property type="entry name" value="VapC_Nob1"/>
    <property type="match status" value="1"/>
</dbReference>
<evidence type="ECO:0000256" key="7">
    <source>
        <dbReference type="SAM" id="MobiDB-lite"/>
    </source>
</evidence>
<keyword evidence="2 6" id="KW-0540">Nuclease</keyword>
<reference evidence="9 10" key="1">
    <citation type="submission" date="2017-02" db="EMBL/GenBank/DDBJ databases">
        <authorList>
            <person name="Peterson S.W."/>
        </authorList>
    </citation>
    <scope>NUCLEOTIDE SEQUENCE [LARGE SCALE GENOMIC DNA]</scope>
    <source>
        <strain evidence="9 10">DSM 45154</strain>
    </source>
</reference>